<gene>
    <name evidence="3" type="ORF">NYR54_06290</name>
</gene>
<dbReference type="InterPro" id="IPR020845">
    <property type="entry name" value="AMP-binding_CS"/>
</dbReference>
<dbReference type="InterPro" id="IPR025110">
    <property type="entry name" value="AMP-bd_C"/>
</dbReference>
<dbReference type="PROSITE" id="PS00455">
    <property type="entry name" value="AMP_BINDING"/>
    <property type="match status" value="1"/>
</dbReference>
<feature type="domain" description="AMP-binding enzyme C-terminal" evidence="2">
    <location>
        <begin position="417"/>
        <end position="491"/>
    </location>
</feature>
<dbReference type="InterPro" id="IPR050237">
    <property type="entry name" value="ATP-dep_AMP-bd_enzyme"/>
</dbReference>
<evidence type="ECO:0000313" key="3">
    <source>
        <dbReference type="EMBL" id="MCT8989903.1"/>
    </source>
</evidence>
<evidence type="ECO:0000259" key="2">
    <source>
        <dbReference type="Pfam" id="PF13193"/>
    </source>
</evidence>
<dbReference type="InterPro" id="IPR000873">
    <property type="entry name" value="AMP-dep_synth/lig_dom"/>
</dbReference>
<proteinExistence type="predicted"/>
<reference evidence="3" key="1">
    <citation type="submission" date="2022-08" db="EMBL/GenBank/DDBJ databases">
        <title>Chelativorans sichuanense sp. nov., a paraffin oil-degrading bacterium isolated from a mixture of oil-based drill cuttings and paddy soil.</title>
        <authorList>
            <person name="Yu J."/>
            <person name="Liu H."/>
            <person name="Chen Q."/>
        </authorList>
    </citation>
    <scope>NUCLEOTIDE SEQUENCE</scope>
    <source>
        <strain evidence="3">SCAU 2101</strain>
    </source>
</reference>
<accession>A0A9X3B5Z5</accession>
<evidence type="ECO:0000313" key="4">
    <source>
        <dbReference type="Proteomes" id="UP001149009"/>
    </source>
</evidence>
<dbReference type="Pfam" id="PF13193">
    <property type="entry name" value="AMP-binding_C"/>
    <property type="match status" value="1"/>
</dbReference>
<protein>
    <submittedName>
        <fullName evidence="3">AMP-binding protein</fullName>
    </submittedName>
</protein>
<feature type="domain" description="AMP-dependent synthetase/ligase" evidence="1">
    <location>
        <begin position="23"/>
        <end position="361"/>
    </location>
</feature>
<evidence type="ECO:0000259" key="1">
    <source>
        <dbReference type="Pfam" id="PF00501"/>
    </source>
</evidence>
<dbReference type="Gene3D" id="3.40.50.12780">
    <property type="entry name" value="N-terminal domain of ligase-like"/>
    <property type="match status" value="1"/>
</dbReference>
<dbReference type="RefSeq" id="WP_261514762.1">
    <property type="nucleotide sequence ID" value="NZ_JAODNV010000007.1"/>
</dbReference>
<dbReference type="Gene3D" id="3.30.300.30">
    <property type="match status" value="1"/>
</dbReference>
<dbReference type="InterPro" id="IPR042099">
    <property type="entry name" value="ANL_N_sf"/>
</dbReference>
<dbReference type="Pfam" id="PF00501">
    <property type="entry name" value="AMP-binding"/>
    <property type="match status" value="1"/>
</dbReference>
<dbReference type="AlphaFoldDB" id="A0A9X3B5Z5"/>
<dbReference type="SUPFAM" id="SSF56801">
    <property type="entry name" value="Acetyl-CoA synthetase-like"/>
    <property type="match status" value="1"/>
</dbReference>
<organism evidence="3 4">
    <name type="scientific">Chelativorans petroleitrophicus</name>
    <dbReference type="NCBI Taxonomy" id="2975484"/>
    <lineage>
        <taxon>Bacteria</taxon>
        <taxon>Pseudomonadati</taxon>
        <taxon>Pseudomonadota</taxon>
        <taxon>Alphaproteobacteria</taxon>
        <taxon>Hyphomicrobiales</taxon>
        <taxon>Phyllobacteriaceae</taxon>
        <taxon>Chelativorans</taxon>
    </lineage>
</organism>
<dbReference type="GO" id="GO:0016878">
    <property type="term" value="F:acid-thiol ligase activity"/>
    <property type="evidence" value="ECO:0007669"/>
    <property type="project" value="UniProtKB-ARBA"/>
</dbReference>
<dbReference type="InterPro" id="IPR045851">
    <property type="entry name" value="AMP-bd_C_sf"/>
</dbReference>
<dbReference type="PANTHER" id="PTHR43767:SF1">
    <property type="entry name" value="NONRIBOSOMAL PEPTIDE SYNTHASE PES1 (EUROFUNG)-RELATED"/>
    <property type="match status" value="1"/>
</dbReference>
<sequence length="506" mass="54604">MASSGAEEGRLLATILDHGLERQRDEALRCGETSLSWGELRRAVLGAAGAIAARTEGGTGRVALLGSASAELVVAYLATIAAGACAVPLPVSAHPDALAGMFADCEPDLLIAHAGDLDRIATAQSVPTFAVEPGRGLALGDVVRPLEAARVPSPETDFNIIYSSGTTGRAKGIVHSHAMRYRQAARSLFDLGPASTMLLATPLYSNTTLMPLLATLFHGGRVILMPKFDAEGYLELAETERATHTMLVPVQYQRILAADRFNSHDLSSFQVKQCTGAPLPAATKREILNRWPGRFLEVYGLTEGGCTCILDLTAHPDKAHTVGRPATGNEIRVIDEQGRTQPPGVRGEIVGRSATMMSGYFRNEEANAAFYWRDADGVLFHRTGDIGMFDEDGFLVLLDRKKDLIISGGFNIYASDLEEKLLAHPDVADAAVIAIPSEKWGETPLGLVVPKPGRTVDTEELLSWANAQLGRTQRLSALELRDELPRSNVGKVLKQELRKPYWEGHR</sequence>
<dbReference type="PANTHER" id="PTHR43767">
    <property type="entry name" value="LONG-CHAIN-FATTY-ACID--COA LIGASE"/>
    <property type="match status" value="1"/>
</dbReference>
<comment type="caution">
    <text evidence="3">The sequence shown here is derived from an EMBL/GenBank/DDBJ whole genome shotgun (WGS) entry which is preliminary data.</text>
</comment>
<dbReference type="Proteomes" id="UP001149009">
    <property type="component" value="Unassembled WGS sequence"/>
</dbReference>
<name>A0A9X3B5Z5_9HYPH</name>
<dbReference type="EMBL" id="JAODNV010000007">
    <property type="protein sequence ID" value="MCT8989903.1"/>
    <property type="molecule type" value="Genomic_DNA"/>
</dbReference>
<keyword evidence="4" id="KW-1185">Reference proteome</keyword>